<dbReference type="InterPro" id="IPR002696">
    <property type="entry name" value="Membr_insert_effic_factor_YidD"/>
</dbReference>
<dbReference type="GO" id="GO:0005886">
    <property type="term" value="C:plasma membrane"/>
    <property type="evidence" value="ECO:0007669"/>
    <property type="project" value="UniProtKB-SubCell"/>
</dbReference>
<accession>A0A5C1NDN5</accession>
<dbReference type="Pfam" id="PF01809">
    <property type="entry name" value="YidD"/>
    <property type="match status" value="1"/>
</dbReference>
<dbReference type="PANTHER" id="PTHR33383:SF1">
    <property type="entry name" value="MEMBRANE PROTEIN INSERTION EFFICIENCY FACTOR-RELATED"/>
    <property type="match status" value="1"/>
</dbReference>
<dbReference type="EMBL" id="CP038437">
    <property type="protein sequence ID" value="QEM81782.1"/>
    <property type="molecule type" value="Genomic_DNA"/>
</dbReference>
<evidence type="ECO:0000313" key="3">
    <source>
        <dbReference type="EMBL" id="QEM81782.1"/>
    </source>
</evidence>
<protein>
    <recommendedName>
        <fullName evidence="1">Putative membrane protein insertion efficiency factor</fullName>
    </recommendedName>
</protein>
<dbReference type="RefSeq" id="WP_149284793.1">
    <property type="nucleotide sequence ID" value="NZ_CP038437.2"/>
</dbReference>
<keyword evidence="4" id="KW-1185">Reference proteome</keyword>
<reference evidence="3" key="1">
    <citation type="submission" date="2021-02" db="EMBL/GenBank/DDBJ databases">
        <title>Strain Y2R2, a novel species of the genus Halomonas.</title>
        <authorList>
            <person name="Huang H."/>
        </authorList>
    </citation>
    <scope>NUCLEOTIDE SEQUENCE</scope>
    <source>
        <strain evidence="3">Y2R2</strain>
    </source>
</reference>
<dbReference type="PANTHER" id="PTHR33383">
    <property type="entry name" value="MEMBRANE PROTEIN INSERTION EFFICIENCY FACTOR-RELATED"/>
    <property type="match status" value="1"/>
</dbReference>
<evidence type="ECO:0000256" key="2">
    <source>
        <dbReference type="SAM" id="MobiDB-lite"/>
    </source>
</evidence>
<keyword evidence="1" id="KW-1003">Cell membrane</keyword>
<dbReference type="NCBIfam" id="TIGR00278">
    <property type="entry name" value="membrane protein insertion efficiency factor YidD"/>
    <property type="match status" value="1"/>
</dbReference>
<dbReference type="Proteomes" id="UP000324285">
    <property type="component" value="Chromosome"/>
</dbReference>
<dbReference type="OrthoDB" id="9801753at2"/>
<evidence type="ECO:0000256" key="1">
    <source>
        <dbReference type="HAMAP-Rule" id="MF_00386"/>
    </source>
</evidence>
<comment type="subcellular location">
    <subcellularLocation>
        <location evidence="1">Cell membrane</location>
        <topology evidence="1">Peripheral membrane protein</topology>
        <orientation evidence="1">Cytoplasmic side</orientation>
    </subcellularLocation>
</comment>
<dbReference type="SMART" id="SM01234">
    <property type="entry name" value="Haemolytic"/>
    <property type="match status" value="1"/>
</dbReference>
<keyword evidence="1" id="KW-0472">Membrane</keyword>
<proteinExistence type="inferred from homology"/>
<comment type="function">
    <text evidence="1">Could be involved in insertion of integral membrane proteins into the membrane.</text>
</comment>
<organism evidence="3 4">
    <name type="scientific">Halomonas binhaiensis</name>
    <dbReference type="NCBI Taxonomy" id="2562282"/>
    <lineage>
        <taxon>Bacteria</taxon>
        <taxon>Pseudomonadati</taxon>
        <taxon>Pseudomonadota</taxon>
        <taxon>Gammaproteobacteria</taxon>
        <taxon>Oceanospirillales</taxon>
        <taxon>Halomonadaceae</taxon>
        <taxon>Halomonas</taxon>
    </lineage>
</organism>
<dbReference type="AlphaFoldDB" id="A0A5C1NDN5"/>
<name>A0A5C1NDN5_9GAMM</name>
<dbReference type="HAMAP" id="MF_00386">
    <property type="entry name" value="UPF0161_YidD"/>
    <property type="match status" value="1"/>
</dbReference>
<evidence type="ECO:0000313" key="4">
    <source>
        <dbReference type="Proteomes" id="UP000324285"/>
    </source>
</evidence>
<sequence length="137" mass="14844">MCNEKRKDAASGAQASLLRRCLALPAVVLIKAYQLLLSPILGPRCRYWPSCSHYGKEAIQVHGPLKGGWLTFKRIMRCRPGGGSGIDPVPGGPSETMCQEDPELDAQFRPIAPSATPVPHQQSDRSFQSGRSSQSQG</sequence>
<feature type="region of interest" description="Disordered" evidence="2">
    <location>
        <begin position="81"/>
        <end position="137"/>
    </location>
</feature>
<feature type="compositionally biased region" description="Low complexity" evidence="2">
    <location>
        <begin position="124"/>
        <end position="137"/>
    </location>
</feature>
<dbReference type="KEGG" id="hbh:E4T21_09630"/>
<gene>
    <name evidence="3" type="primary">yidD</name>
    <name evidence="3" type="ORF">E4T21_09630</name>
</gene>
<comment type="similarity">
    <text evidence="1">Belongs to the UPF0161 family.</text>
</comment>